<gene>
    <name evidence="2" type="ORF">I302_04981</name>
    <name evidence="3" type="ORF">I302_105856</name>
</gene>
<sequence>MTPSNDLLVLTSSGGKQLPPDVIHHIFGILEAQGACGTLAKIQSCSQVMYRGVNPYLYRHLYLLRSVFERLFGLIVDKGKLEDFNIPTQKPFDDTVRWMELPQVVRIRSLFTLVKKITLTFDYSYEDSPAIFTQISTILQSDEIEDGVILPNVVSIRFIGSRAFPMYPSKVTSLLGIISRPKHLCFNHLTAFAPLDDVHRAYDTKEIQTITVHQAHEHPVPSAGKHEVRMSYDARKCAEDCSNGSKESGKWCPNCEGTLAKRRMYFGALLNHVQVEELQSPCPAWKIIAGDGIHKENAEGIKCVVEEYQKDIKLRLQNAKRATWEAHEGDEPDDVNSVTEMDDGR</sequence>
<dbReference type="GeneID" id="30209380"/>
<dbReference type="EMBL" id="CP144544">
    <property type="protein sequence ID" value="WVW83835.1"/>
    <property type="molecule type" value="Genomic_DNA"/>
</dbReference>
<proteinExistence type="predicted"/>
<evidence type="ECO:0000313" key="3">
    <source>
        <dbReference type="EMBL" id="WVW83835.1"/>
    </source>
</evidence>
<evidence type="ECO:0000313" key="4">
    <source>
        <dbReference type="Proteomes" id="UP000092730"/>
    </source>
</evidence>
<reference evidence="3" key="2">
    <citation type="submission" date="2013-07" db="EMBL/GenBank/DDBJ databases">
        <authorList>
            <consortium name="The Broad Institute Genome Sequencing Platform"/>
            <person name="Cuomo C."/>
            <person name="Litvintseva A."/>
            <person name="Chen Y."/>
            <person name="Heitman J."/>
            <person name="Sun S."/>
            <person name="Springer D."/>
            <person name="Dromer F."/>
            <person name="Young S.K."/>
            <person name="Zeng Q."/>
            <person name="Gargeya S."/>
            <person name="Fitzgerald M."/>
            <person name="Abouelleil A."/>
            <person name="Alvarado L."/>
            <person name="Berlin A.M."/>
            <person name="Chapman S.B."/>
            <person name="Dewar J."/>
            <person name="Goldberg J."/>
            <person name="Griggs A."/>
            <person name="Gujja S."/>
            <person name="Hansen M."/>
            <person name="Howarth C."/>
            <person name="Imamovic A."/>
            <person name="Larimer J."/>
            <person name="McCowan C."/>
            <person name="Murphy C."/>
            <person name="Pearson M."/>
            <person name="Priest M."/>
            <person name="Roberts A."/>
            <person name="Saif S."/>
            <person name="Shea T."/>
            <person name="Sykes S."/>
            <person name="Wortman J."/>
            <person name="Nusbaum C."/>
            <person name="Birren B."/>
        </authorList>
    </citation>
    <scope>NUCLEOTIDE SEQUENCE</scope>
    <source>
        <strain evidence="3">CBS 10118</strain>
    </source>
</reference>
<evidence type="ECO:0008006" key="5">
    <source>
        <dbReference type="Google" id="ProtNLM"/>
    </source>
</evidence>
<evidence type="ECO:0000313" key="2">
    <source>
        <dbReference type="EMBL" id="OCF25170.1"/>
    </source>
</evidence>
<dbReference type="KEGG" id="kbi:30209380"/>
<reference evidence="3" key="4">
    <citation type="submission" date="2024-02" db="EMBL/GenBank/DDBJ databases">
        <title>Comparative genomics of Cryptococcus and Kwoniella reveals pathogenesis evolution and contrasting modes of karyotype evolution via chromosome fusion or intercentromeric recombination.</title>
        <authorList>
            <person name="Coelho M.A."/>
            <person name="David-Palma M."/>
            <person name="Shea T."/>
            <person name="Bowers K."/>
            <person name="McGinley-Smith S."/>
            <person name="Mohammad A.W."/>
            <person name="Gnirke A."/>
            <person name="Yurkov A.M."/>
            <person name="Nowrousian M."/>
            <person name="Sun S."/>
            <person name="Cuomo C.A."/>
            <person name="Heitman J."/>
        </authorList>
    </citation>
    <scope>NUCLEOTIDE SEQUENCE</scope>
    <source>
        <strain evidence="3">CBS 10118</strain>
    </source>
</reference>
<accession>A0A1B9G2C2</accession>
<reference evidence="2" key="1">
    <citation type="submission" date="2013-07" db="EMBL/GenBank/DDBJ databases">
        <title>The Genome Sequence of Cryptococcus bestiolae CBS10118.</title>
        <authorList>
            <consortium name="The Broad Institute Genome Sequencing Platform"/>
            <person name="Cuomo C."/>
            <person name="Litvintseva A."/>
            <person name="Chen Y."/>
            <person name="Heitman J."/>
            <person name="Sun S."/>
            <person name="Springer D."/>
            <person name="Dromer F."/>
            <person name="Young S.K."/>
            <person name="Zeng Q."/>
            <person name="Gargeya S."/>
            <person name="Fitzgerald M."/>
            <person name="Abouelleil A."/>
            <person name="Alvarado L."/>
            <person name="Berlin A.M."/>
            <person name="Chapman S.B."/>
            <person name="Dewar J."/>
            <person name="Goldberg J."/>
            <person name="Griggs A."/>
            <person name="Gujja S."/>
            <person name="Hansen M."/>
            <person name="Howarth C."/>
            <person name="Imamovic A."/>
            <person name="Larimer J."/>
            <person name="McCowan C."/>
            <person name="Murphy C."/>
            <person name="Pearson M."/>
            <person name="Priest M."/>
            <person name="Roberts A."/>
            <person name="Saif S."/>
            <person name="Shea T."/>
            <person name="Sykes S."/>
            <person name="Wortman J."/>
            <person name="Nusbaum C."/>
            <person name="Birren B."/>
        </authorList>
    </citation>
    <scope>NUCLEOTIDE SEQUENCE [LARGE SCALE GENOMIC DNA]</scope>
    <source>
        <strain evidence="2">CBS 10118</strain>
    </source>
</reference>
<dbReference type="Proteomes" id="UP000092730">
    <property type="component" value="Chromosome 4"/>
</dbReference>
<evidence type="ECO:0000256" key="1">
    <source>
        <dbReference type="SAM" id="MobiDB-lite"/>
    </source>
</evidence>
<dbReference type="EMBL" id="KI894021">
    <property type="protein sequence ID" value="OCF25170.1"/>
    <property type="molecule type" value="Genomic_DNA"/>
</dbReference>
<name>A0A1B9G2C2_9TREE</name>
<dbReference type="VEuPathDB" id="FungiDB:I302_04981"/>
<feature type="region of interest" description="Disordered" evidence="1">
    <location>
        <begin position="323"/>
        <end position="345"/>
    </location>
</feature>
<dbReference type="OrthoDB" id="10598050at2759"/>
<keyword evidence="4" id="KW-1185">Reference proteome</keyword>
<organism evidence="2">
    <name type="scientific">Kwoniella bestiolae CBS 10118</name>
    <dbReference type="NCBI Taxonomy" id="1296100"/>
    <lineage>
        <taxon>Eukaryota</taxon>
        <taxon>Fungi</taxon>
        <taxon>Dikarya</taxon>
        <taxon>Basidiomycota</taxon>
        <taxon>Agaricomycotina</taxon>
        <taxon>Tremellomycetes</taxon>
        <taxon>Tremellales</taxon>
        <taxon>Cryptococcaceae</taxon>
        <taxon>Kwoniella</taxon>
    </lineage>
</organism>
<dbReference type="AlphaFoldDB" id="A0A1B9G2C2"/>
<reference evidence="2" key="3">
    <citation type="submission" date="2014-01" db="EMBL/GenBank/DDBJ databases">
        <title>Evolution of pathogenesis and genome organization in the Tremellales.</title>
        <authorList>
            <person name="Cuomo C."/>
            <person name="Litvintseva A."/>
            <person name="Heitman J."/>
            <person name="Chen Y."/>
            <person name="Sun S."/>
            <person name="Springer D."/>
            <person name="Dromer F."/>
            <person name="Young S."/>
            <person name="Zeng Q."/>
            <person name="Chapman S."/>
            <person name="Gujja S."/>
            <person name="Saif S."/>
            <person name="Birren B."/>
        </authorList>
    </citation>
    <scope>NUCLEOTIDE SEQUENCE</scope>
    <source>
        <strain evidence="2">CBS 10118</strain>
    </source>
</reference>
<protein>
    <recommendedName>
        <fullName evidence="5">F-box domain-containing protein</fullName>
    </recommendedName>
</protein>
<dbReference type="RefSeq" id="XP_019046240.1">
    <property type="nucleotide sequence ID" value="XM_019191610.1"/>
</dbReference>